<evidence type="ECO:0000313" key="5">
    <source>
        <dbReference type="EMBL" id="SHF03977.1"/>
    </source>
</evidence>
<dbReference type="PANTHER" id="PTHR43179:SF12">
    <property type="entry name" value="GALACTOFURANOSYLTRANSFERASE GLFT2"/>
    <property type="match status" value="1"/>
</dbReference>
<comment type="similarity">
    <text evidence="1">Belongs to the glycosyltransferase 2 family.</text>
</comment>
<dbReference type="STRING" id="1302690.BUE76_15425"/>
<feature type="domain" description="Glycosyltransferase 2-like" evidence="4">
    <location>
        <begin position="13"/>
        <end position="156"/>
    </location>
</feature>
<dbReference type="Gene3D" id="3.90.550.10">
    <property type="entry name" value="Spore Coat Polysaccharide Biosynthesis Protein SpsA, Chain A"/>
    <property type="match status" value="1"/>
</dbReference>
<evidence type="ECO:0000313" key="6">
    <source>
        <dbReference type="Proteomes" id="UP000184368"/>
    </source>
</evidence>
<dbReference type="Proteomes" id="UP000184368">
    <property type="component" value="Unassembled WGS sequence"/>
</dbReference>
<keyword evidence="3 5" id="KW-0808">Transferase</keyword>
<dbReference type="OrthoDB" id="9801954at2"/>
<evidence type="ECO:0000256" key="1">
    <source>
        <dbReference type="ARBA" id="ARBA00006739"/>
    </source>
</evidence>
<evidence type="ECO:0000256" key="2">
    <source>
        <dbReference type="ARBA" id="ARBA00022676"/>
    </source>
</evidence>
<keyword evidence="6" id="KW-1185">Reference proteome</keyword>
<dbReference type="SUPFAM" id="SSF53448">
    <property type="entry name" value="Nucleotide-diphospho-sugar transferases"/>
    <property type="match status" value="1"/>
</dbReference>
<reference evidence="5 6" key="1">
    <citation type="submission" date="2016-11" db="EMBL/GenBank/DDBJ databases">
        <authorList>
            <person name="Jaros S."/>
            <person name="Januszkiewicz K."/>
            <person name="Wedrychowicz H."/>
        </authorList>
    </citation>
    <scope>NUCLEOTIDE SEQUENCE [LARGE SCALE GENOMIC DNA]</scope>
    <source>
        <strain evidence="5 6">DSM 26897</strain>
    </source>
</reference>
<protein>
    <submittedName>
        <fullName evidence="5">Glycosyl transferase family 2</fullName>
    </submittedName>
</protein>
<gene>
    <name evidence="5" type="ORF">SAMN05444008_104249</name>
</gene>
<dbReference type="RefSeq" id="WP_073041442.1">
    <property type="nucleotide sequence ID" value="NZ_FQUO01000004.1"/>
</dbReference>
<dbReference type="InterPro" id="IPR029044">
    <property type="entry name" value="Nucleotide-diphossugar_trans"/>
</dbReference>
<dbReference type="Pfam" id="PF00535">
    <property type="entry name" value="Glycos_transf_2"/>
    <property type="match status" value="1"/>
</dbReference>
<evidence type="ECO:0000259" key="4">
    <source>
        <dbReference type="Pfam" id="PF00535"/>
    </source>
</evidence>
<sequence>MKPTTITNLPFVSIIVPTFRDWDRMAICQQALERQTYPAELLEIFIVNNDPKDQPPASFKLLPNARIIDVAKPGSYAARNRALQETKGSIIAFTDSDCIPHNDWVQNAVNYLLTHSDCMRVAGQIKIFYKGKTPTTAELYNSLYAFRQEMHVKANGASVTANLITYRSVFDTYGYFDENQLSLGDLLWGQQVHRKGCTIAYVPNVIVEHPARSFDELVIKEKRVGGGQGVREKGRTTLNKQLISVMKTFLPRKGDIGFIIRKANGLSTVEKMKVLLLRHYLLHIRMRENMKVALGKEPNRA</sequence>
<dbReference type="AlphaFoldDB" id="A0A1M4YDY3"/>
<proteinExistence type="inferred from homology"/>
<dbReference type="GO" id="GO:0016757">
    <property type="term" value="F:glycosyltransferase activity"/>
    <property type="evidence" value="ECO:0007669"/>
    <property type="project" value="UniProtKB-KW"/>
</dbReference>
<dbReference type="PANTHER" id="PTHR43179">
    <property type="entry name" value="RHAMNOSYLTRANSFERASE WBBL"/>
    <property type="match status" value="1"/>
</dbReference>
<organism evidence="5 6">
    <name type="scientific">Cnuella takakiae</name>
    <dbReference type="NCBI Taxonomy" id="1302690"/>
    <lineage>
        <taxon>Bacteria</taxon>
        <taxon>Pseudomonadati</taxon>
        <taxon>Bacteroidota</taxon>
        <taxon>Chitinophagia</taxon>
        <taxon>Chitinophagales</taxon>
        <taxon>Chitinophagaceae</taxon>
        <taxon>Cnuella</taxon>
    </lineage>
</organism>
<accession>A0A1M4YDY3</accession>
<dbReference type="EMBL" id="FQUO01000004">
    <property type="protein sequence ID" value="SHF03977.1"/>
    <property type="molecule type" value="Genomic_DNA"/>
</dbReference>
<name>A0A1M4YDY3_9BACT</name>
<dbReference type="InterPro" id="IPR001173">
    <property type="entry name" value="Glyco_trans_2-like"/>
</dbReference>
<evidence type="ECO:0000256" key="3">
    <source>
        <dbReference type="ARBA" id="ARBA00022679"/>
    </source>
</evidence>
<keyword evidence="2" id="KW-0328">Glycosyltransferase</keyword>